<dbReference type="PROSITE" id="PS50011">
    <property type="entry name" value="PROTEIN_KINASE_DOM"/>
    <property type="match status" value="2"/>
</dbReference>
<dbReference type="GO" id="GO:0004672">
    <property type="term" value="F:protein kinase activity"/>
    <property type="evidence" value="ECO:0007669"/>
    <property type="project" value="InterPro"/>
</dbReference>
<dbReference type="PROSITE" id="PS00107">
    <property type="entry name" value="PROTEIN_KINASE_ATP"/>
    <property type="match status" value="1"/>
</dbReference>
<dbReference type="PROSITE" id="PS00108">
    <property type="entry name" value="PROTEIN_KINASE_ST"/>
    <property type="match status" value="1"/>
</dbReference>
<dbReference type="InterPro" id="IPR000719">
    <property type="entry name" value="Prot_kinase_dom"/>
</dbReference>
<organism evidence="5 6">
    <name type="scientific">Seminavis robusta</name>
    <dbReference type="NCBI Taxonomy" id="568900"/>
    <lineage>
        <taxon>Eukaryota</taxon>
        <taxon>Sar</taxon>
        <taxon>Stramenopiles</taxon>
        <taxon>Ochrophyta</taxon>
        <taxon>Bacillariophyta</taxon>
        <taxon>Bacillariophyceae</taxon>
        <taxon>Bacillariophycidae</taxon>
        <taxon>Naviculales</taxon>
        <taxon>Naviculaceae</taxon>
        <taxon>Seminavis</taxon>
    </lineage>
</organism>
<dbReference type="Proteomes" id="UP001153069">
    <property type="component" value="Unassembled WGS sequence"/>
</dbReference>
<evidence type="ECO:0000313" key="6">
    <source>
        <dbReference type="Proteomes" id="UP001153069"/>
    </source>
</evidence>
<keyword evidence="5" id="KW-0418">Kinase</keyword>
<keyword evidence="5" id="KW-0808">Transferase</keyword>
<dbReference type="AlphaFoldDB" id="A0A9N8EJN9"/>
<feature type="domain" description="Protein kinase" evidence="4">
    <location>
        <begin position="382"/>
        <end position="667"/>
    </location>
</feature>
<dbReference type="PANTHER" id="PTHR24347">
    <property type="entry name" value="SERINE/THREONINE-PROTEIN KINASE"/>
    <property type="match status" value="1"/>
</dbReference>
<dbReference type="EMBL" id="CAICTM010001093">
    <property type="protein sequence ID" value="CAB9520349.1"/>
    <property type="molecule type" value="Genomic_DNA"/>
</dbReference>
<dbReference type="SUPFAM" id="SSF56112">
    <property type="entry name" value="Protein kinase-like (PK-like)"/>
    <property type="match status" value="2"/>
</dbReference>
<dbReference type="Gene3D" id="1.10.510.10">
    <property type="entry name" value="Transferase(Phosphotransferase) domain 1"/>
    <property type="match status" value="2"/>
</dbReference>
<keyword evidence="6" id="KW-1185">Reference proteome</keyword>
<dbReference type="PROSITE" id="PS00109">
    <property type="entry name" value="PROTEIN_KINASE_TYR"/>
    <property type="match status" value="1"/>
</dbReference>
<keyword evidence="2 3" id="KW-0067">ATP-binding</keyword>
<dbReference type="GO" id="GO:0005524">
    <property type="term" value="F:ATP binding"/>
    <property type="evidence" value="ECO:0007669"/>
    <property type="project" value="UniProtKB-UniRule"/>
</dbReference>
<evidence type="ECO:0000259" key="4">
    <source>
        <dbReference type="PROSITE" id="PS50011"/>
    </source>
</evidence>
<gene>
    <name evidence="5" type="ORF">SEMRO_1095_G240670.1</name>
</gene>
<dbReference type="SMART" id="SM00220">
    <property type="entry name" value="S_TKc"/>
    <property type="match status" value="2"/>
</dbReference>
<accession>A0A9N8EJN9</accession>
<proteinExistence type="predicted"/>
<dbReference type="CDD" id="cd05117">
    <property type="entry name" value="STKc_CAMK"/>
    <property type="match status" value="1"/>
</dbReference>
<dbReference type="FunFam" id="1.10.510.10:FF:000571">
    <property type="entry name" value="Maternal embryonic leucine zipper kinase"/>
    <property type="match status" value="1"/>
</dbReference>
<comment type="caution">
    <text evidence="5">The sequence shown here is derived from an EMBL/GenBank/DDBJ whole genome shotgun (WGS) entry which is preliminary data.</text>
</comment>
<dbReference type="Pfam" id="PF00069">
    <property type="entry name" value="Pkinase"/>
    <property type="match status" value="2"/>
</dbReference>
<feature type="binding site" evidence="3">
    <location>
        <position position="58"/>
    </location>
    <ligand>
        <name>ATP</name>
        <dbReference type="ChEBI" id="CHEBI:30616"/>
    </ligand>
</feature>
<evidence type="ECO:0000256" key="3">
    <source>
        <dbReference type="PROSITE-ProRule" id="PRU10141"/>
    </source>
</evidence>
<dbReference type="InterPro" id="IPR008266">
    <property type="entry name" value="Tyr_kinase_AS"/>
</dbReference>
<sequence length="786" mass="87968">MIDGVTFGEGNALGIHPEGKTFSDCYTLLQRIGSGSFGEVYTTELKDKSVDSSQYACKIIDRTKLKKESDLTVFRELAILRDIRDLDNVTRLKDCFVTKTHVHVVQTLCRGGDVFEQLSKQKTYTEHDARDLARTLFSVMELLHLRRLAHRDLKPENLLLVSRMQASQVVVADFGMAQYVPKSGGFLSTRCGTPAFVAPEVVAGRHYNTQVDMWSIGTLLFMLLGGKPPFADTSFQGLFRKIQAADYDFSAPQWKQVSIPAKQCLASLLRVDPYYRATASEALQSAWFTATTDDQLRGNDLTSSVRELKSWVAKRRFKSAVHAVRLTSHFSRFVVKDHSSLLQKVKAWDTDGDEDKSNQKHNAGTPLLSQWKGKTQNFDELYEIQDEIARGEHCTVYKCVRKKPTSGKKLGDQETLAVKMIPRNSGSDVEQAVLHEVAVMQNLKHPAMVQIVDFLEDTSNYYVILEHVPGVSVMEHLMRMQLQKKKPVSFTEQDARAIVEPLLQVIAYIHGEGVVHRDLSLDNVLMVDADASQGDTKGDKKSTAPIVKLCDFGLARRVPAPRSVTRCCGQPLYMAPEVVKHIPYDQSADMWSIGVLLYMLLCGTPPFAAATEKELFAKIRLGKWAFPPHIVNTGAISDAAEELVRKLLVPEPLQRWTAEEALRCKWFKEDESSLSSIDLSKSLPKLRDLKSKFKSVAKVVMKLTPTCGPGEGYKRPSIRTPDGLVMDAEGHMLGKEVELEAYRATTMFFSEDPEQKVDDPAKMHKVQTNDELGLPGSQTDSAKHIV</sequence>
<dbReference type="InterPro" id="IPR008271">
    <property type="entry name" value="Ser/Thr_kinase_AS"/>
</dbReference>
<dbReference type="InterPro" id="IPR011009">
    <property type="entry name" value="Kinase-like_dom_sf"/>
</dbReference>
<reference evidence="5" key="1">
    <citation type="submission" date="2020-06" db="EMBL/GenBank/DDBJ databases">
        <authorList>
            <consortium name="Plant Systems Biology data submission"/>
        </authorList>
    </citation>
    <scope>NUCLEOTIDE SEQUENCE</scope>
    <source>
        <strain evidence="5">D6</strain>
    </source>
</reference>
<protein>
    <submittedName>
        <fullName evidence="5">MAP kinase-activated protein kinase 2</fullName>
    </submittedName>
</protein>
<dbReference type="InterPro" id="IPR017441">
    <property type="entry name" value="Protein_kinase_ATP_BS"/>
</dbReference>
<keyword evidence="1 3" id="KW-0547">Nucleotide-binding</keyword>
<evidence type="ECO:0000256" key="2">
    <source>
        <dbReference type="ARBA" id="ARBA00022840"/>
    </source>
</evidence>
<evidence type="ECO:0000256" key="1">
    <source>
        <dbReference type="ARBA" id="ARBA00022741"/>
    </source>
</evidence>
<feature type="domain" description="Protein kinase" evidence="4">
    <location>
        <begin position="26"/>
        <end position="288"/>
    </location>
</feature>
<evidence type="ECO:0000313" key="5">
    <source>
        <dbReference type="EMBL" id="CAB9520349.1"/>
    </source>
</evidence>
<name>A0A9N8EJN9_9STRA</name>